<dbReference type="EMBL" id="JAYJLD010000010">
    <property type="protein sequence ID" value="MEB3101831.1"/>
    <property type="molecule type" value="Genomic_DNA"/>
</dbReference>
<organism evidence="3 4">
    <name type="scientific">Ferviditalea candida</name>
    <dbReference type="NCBI Taxonomy" id="3108399"/>
    <lineage>
        <taxon>Bacteria</taxon>
        <taxon>Bacillati</taxon>
        <taxon>Bacillota</taxon>
        <taxon>Bacilli</taxon>
        <taxon>Bacillales</taxon>
        <taxon>Paenibacillaceae</taxon>
        <taxon>Ferviditalea</taxon>
    </lineage>
</organism>
<feature type="transmembrane region" description="Helical" evidence="2">
    <location>
        <begin position="58"/>
        <end position="76"/>
    </location>
</feature>
<keyword evidence="2" id="KW-0812">Transmembrane</keyword>
<dbReference type="PANTHER" id="PTHR41386:SF1">
    <property type="entry name" value="MEMBRANE PROTEIN"/>
    <property type="match status" value="1"/>
</dbReference>
<protein>
    <submittedName>
        <fullName evidence="3">DUF1003 domain-containing protein</fullName>
    </submittedName>
</protein>
<reference evidence="3" key="1">
    <citation type="submission" date="2023-12" db="EMBL/GenBank/DDBJ databases">
        <title>Fervidustalea candida gen. nov., sp. nov., a novel member of the family Paenibacillaceae isolated from a geothermal area.</title>
        <authorList>
            <person name="Li W.-J."/>
            <person name="Jiao J.-Y."/>
            <person name="Chen Y."/>
        </authorList>
    </citation>
    <scope>NUCLEOTIDE SEQUENCE</scope>
    <source>
        <strain evidence="3">SYSU GA230002</strain>
    </source>
</reference>
<keyword evidence="4" id="KW-1185">Reference proteome</keyword>
<gene>
    <name evidence="3" type="ORF">VF724_09155</name>
</gene>
<keyword evidence="1" id="KW-0175">Coiled coil</keyword>
<feature type="transmembrane region" description="Helical" evidence="2">
    <location>
        <begin position="88"/>
        <end position="110"/>
    </location>
</feature>
<dbReference type="Pfam" id="PF06210">
    <property type="entry name" value="DUF1003"/>
    <property type="match status" value="1"/>
</dbReference>
<keyword evidence="2" id="KW-0472">Membrane</keyword>
<evidence type="ECO:0000256" key="1">
    <source>
        <dbReference type="SAM" id="Coils"/>
    </source>
</evidence>
<keyword evidence="2" id="KW-1133">Transmembrane helix</keyword>
<accession>A0ABU5ZH51</accession>
<dbReference type="InterPro" id="IPR010406">
    <property type="entry name" value="DUF1003"/>
</dbReference>
<evidence type="ECO:0000313" key="3">
    <source>
        <dbReference type="EMBL" id="MEB3101831.1"/>
    </source>
</evidence>
<feature type="coiled-coil region" evidence="1">
    <location>
        <begin position="130"/>
        <end position="164"/>
    </location>
</feature>
<evidence type="ECO:0000256" key="2">
    <source>
        <dbReference type="SAM" id="Phobius"/>
    </source>
</evidence>
<comment type="caution">
    <text evidence="3">The sequence shown here is derived from an EMBL/GenBank/DDBJ whole genome shotgun (WGS) entry which is preliminary data.</text>
</comment>
<proteinExistence type="predicted"/>
<dbReference type="PANTHER" id="PTHR41386">
    <property type="entry name" value="INTEGRAL MEMBRANE PROTEIN-RELATED"/>
    <property type="match status" value="1"/>
</dbReference>
<name>A0ABU5ZH51_9BACL</name>
<dbReference type="Proteomes" id="UP001310386">
    <property type="component" value="Unassembled WGS sequence"/>
</dbReference>
<evidence type="ECO:0000313" key="4">
    <source>
        <dbReference type="Proteomes" id="UP001310386"/>
    </source>
</evidence>
<sequence length="168" mass="19583">MKKLSKAEDLYVVQIEDTHIDQIVDEYKIRIATRLNEGYRQTTTWADRLSDRIAHFGGSWRFIIFFSIFLSGWMVWNTASYFPHFDEPPFILLNLCLSFIAAFQAPIILMSQNRSAAHDKHESIIDFAVNYKAEQEIADMQNDLHQIKAELTEVKELLRSLKQENTGL</sequence>
<dbReference type="RefSeq" id="WP_371753948.1">
    <property type="nucleotide sequence ID" value="NZ_JAYJLD010000010.1"/>
</dbReference>